<evidence type="ECO:0000313" key="3">
    <source>
        <dbReference type="Proteomes" id="UP000823388"/>
    </source>
</evidence>
<reference evidence="2" key="1">
    <citation type="submission" date="2020-05" db="EMBL/GenBank/DDBJ databases">
        <title>WGS assembly of Panicum virgatum.</title>
        <authorList>
            <person name="Lovell J.T."/>
            <person name="Jenkins J."/>
            <person name="Shu S."/>
            <person name="Juenger T.E."/>
            <person name="Schmutz J."/>
        </authorList>
    </citation>
    <scope>NUCLEOTIDE SEQUENCE</scope>
    <source>
        <strain evidence="2">AP13</strain>
    </source>
</reference>
<protein>
    <submittedName>
        <fullName evidence="2">Uncharacterized protein</fullName>
    </submittedName>
</protein>
<gene>
    <name evidence="2" type="ORF">PVAP13_7NG204100</name>
</gene>
<dbReference type="EMBL" id="CM029050">
    <property type="protein sequence ID" value="KAG2566282.1"/>
    <property type="molecule type" value="Genomic_DNA"/>
</dbReference>
<dbReference type="Proteomes" id="UP000823388">
    <property type="component" value="Chromosome 7N"/>
</dbReference>
<proteinExistence type="predicted"/>
<comment type="caution">
    <text evidence="2">The sequence shown here is derived from an EMBL/GenBank/DDBJ whole genome shotgun (WGS) entry which is preliminary data.</text>
</comment>
<name>A0A8T0Q124_PANVG</name>
<feature type="region of interest" description="Disordered" evidence="1">
    <location>
        <begin position="1"/>
        <end position="24"/>
    </location>
</feature>
<evidence type="ECO:0000313" key="2">
    <source>
        <dbReference type="EMBL" id="KAG2566282.1"/>
    </source>
</evidence>
<dbReference type="AlphaFoldDB" id="A0A8T0Q124"/>
<accession>A0A8T0Q124</accession>
<evidence type="ECO:0000256" key="1">
    <source>
        <dbReference type="SAM" id="MobiDB-lite"/>
    </source>
</evidence>
<organism evidence="2 3">
    <name type="scientific">Panicum virgatum</name>
    <name type="common">Blackwell switchgrass</name>
    <dbReference type="NCBI Taxonomy" id="38727"/>
    <lineage>
        <taxon>Eukaryota</taxon>
        <taxon>Viridiplantae</taxon>
        <taxon>Streptophyta</taxon>
        <taxon>Embryophyta</taxon>
        <taxon>Tracheophyta</taxon>
        <taxon>Spermatophyta</taxon>
        <taxon>Magnoliopsida</taxon>
        <taxon>Liliopsida</taxon>
        <taxon>Poales</taxon>
        <taxon>Poaceae</taxon>
        <taxon>PACMAD clade</taxon>
        <taxon>Panicoideae</taxon>
        <taxon>Panicodae</taxon>
        <taxon>Paniceae</taxon>
        <taxon>Panicinae</taxon>
        <taxon>Panicum</taxon>
        <taxon>Panicum sect. Hiantes</taxon>
    </lineage>
</organism>
<sequence length="200" mass="21569">MADANDGRSNLVKLGTNRADDGTGGGLSFQEMVMRASNGVLNLPGEKLMCETNYGDGQHEHASDDAVLRVTADNTTTDHNKHEQTACSSFCAGNGGTNSVQPCVTVSGEMDGSEHNTPVQAASSSFCTEDGGTNLVQFQQERGTRLNQRLVSPWLATRMDQCQIPHKLNRKGMILATSQCFSTEVVAQPWPCYLLSFVHT</sequence>
<keyword evidence="3" id="KW-1185">Reference proteome</keyword>